<feature type="region of interest" description="Disordered" evidence="5">
    <location>
        <begin position="229"/>
        <end position="275"/>
    </location>
</feature>
<feature type="compositionally biased region" description="Acidic residues" evidence="5">
    <location>
        <begin position="510"/>
        <end position="523"/>
    </location>
</feature>
<evidence type="ECO:0000256" key="5">
    <source>
        <dbReference type="SAM" id="MobiDB-lite"/>
    </source>
</evidence>
<keyword evidence="3 4" id="KW-0175">Coiled coil</keyword>
<feature type="compositionally biased region" description="Polar residues" evidence="5">
    <location>
        <begin position="255"/>
        <end position="265"/>
    </location>
</feature>
<dbReference type="GO" id="GO:0000323">
    <property type="term" value="C:lytic vacuole"/>
    <property type="evidence" value="ECO:0007669"/>
    <property type="project" value="TreeGrafter"/>
</dbReference>
<evidence type="ECO:0000256" key="1">
    <source>
        <dbReference type="ARBA" id="ARBA00009574"/>
    </source>
</evidence>
<evidence type="ECO:0000256" key="4">
    <source>
        <dbReference type="SAM" id="Coils"/>
    </source>
</evidence>
<evidence type="ECO:0000256" key="3">
    <source>
        <dbReference type="ARBA" id="ARBA00023054"/>
    </source>
</evidence>
<dbReference type="EMBL" id="KQ965858">
    <property type="protein sequence ID" value="KXS09586.1"/>
    <property type="molecule type" value="Genomic_DNA"/>
</dbReference>
<evidence type="ECO:0000313" key="7">
    <source>
        <dbReference type="Proteomes" id="UP000070544"/>
    </source>
</evidence>
<dbReference type="Pfam" id="PF10186">
    <property type="entry name" value="ATG14"/>
    <property type="match status" value="2"/>
</dbReference>
<dbReference type="InterPro" id="IPR018791">
    <property type="entry name" value="UV_resistance/autophagy_Atg14"/>
</dbReference>
<evidence type="ECO:0000256" key="2">
    <source>
        <dbReference type="ARBA" id="ARBA00013807"/>
    </source>
</evidence>
<sequence length="523" mass="57589">MPWATGFRVDRRNSGEASVGLATAHSMDWWTCPVCLTAKQKFYCKDCCKSTILDPVLPAISSLNQDNVVVTTQLNALLAHRPQTGITRSKEREFVHSRLAELEKRIEEYKKETIELQTRVHDLHSHVHYRREQIETHRTHALASHAARLQSVHQSELAQLTSKYSEVCEVLVQSRKVLVRELCGVLSLRRARKEGSTANTQSKAVAEHGHGATTNRHAAEEGFVGDLPCAKAGNGAVPPSQHRRSHSGSGKRPTPLSSATPGSRPSSDRSTREHRDDIVIVNVTFPTNGDFWNYSRDEFNTGVGYIAHMTKLVTSYLGVGLPFEMELQGSKSFARANHPETTEARKTPMYLTPTNSDEFLIGFAMMCFNVAYLCHTQGMKVGLSNVRDVLRNLYMCCHGASLGRDLDVPLPLRTDASFHATLDSSFPLDFSKVVKDLRSLKATAVGGQAKQGEGNRGQGKVQEDFEFVDRLARVENGEVAAGKPDGGGEGWDGREGDGGPKASRVLLLGDEGDEDGEADWQIL</sequence>
<dbReference type="OMA" id="IETHRTH"/>
<dbReference type="GO" id="GO:0000149">
    <property type="term" value="F:SNARE binding"/>
    <property type="evidence" value="ECO:0007669"/>
    <property type="project" value="TreeGrafter"/>
</dbReference>
<evidence type="ECO:0000313" key="6">
    <source>
        <dbReference type="EMBL" id="KXS09586.1"/>
    </source>
</evidence>
<feature type="region of interest" description="Disordered" evidence="5">
    <location>
        <begin position="191"/>
        <end position="216"/>
    </location>
</feature>
<protein>
    <recommendedName>
        <fullName evidence="2">Autophagy-related protein 14</fullName>
    </recommendedName>
</protein>
<dbReference type="GO" id="GO:0032991">
    <property type="term" value="C:protein-containing complex"/>
    <property type="evidence" value="ECO:0007669"/>
    <property type="project" value="UniProtKB-ARBA"/>
</dbReference>
<feature type="coiled-coil region" evidence="4">
    <location>
        <begin position="92"/>
        <end position="119"/>
    </location>
</feature>
<gene>
    <name evidence="6" type="ORF">M427DRAFT_220314</name>
</gene>
<feature type="region of interest" description="Disordered" evidence="5">
    <location>
        <begin position="476"/>
        <end position="523"/>
    </location>
</feature>
<dbReference type="PANTHER" id="PTHR15157:SF13">
    <property type="entry name" value="AUTOPHAGY-RELATED PROTEIN 14"/>
    <property type="match status" value="1"/>
</dbReference>
<dbReference type="STRING" id="1344416.A0A138ZYK4"/>
<dbReference type="Proteomes" id="UP000070544">
    <property type="component" value="Unassembled WGS sequence"/>
</dbReference>
<dbReference type="OrthoDB" id="16772at2759"/>
<dbReference type="AlphaFoldDB" id="A0A138ZYK4"/>
<dbReference type="GO" id="GO:0005768">
    <property type="term" value="C:endosome"/>
    <property type="evidence" value="ECO:0007669"/>
    <property type="project" value="TreeGrafter"/>
</dbReference>
<accession>A0A138ZYK4</accession>
<comment type="similarity">
    <text evidence="1">Belongs to the ATG14 family.</text>
</comment>
<reference evidence="6 7" key="1">
    <citation type="journal article" date="2015" name="Genome Biol. Evol.">
        <title>Phylogenomic analyses indicate that early fungi evolved digesting cell walls of algal ancestors of land plants.</title>
        <authorList>
            <person name="Chang Y."/>
            <person name="Wang S."/>
            <person name="Sekimoto S."/>
            <person name="Aerts A.L."/>
            <person name="Choi C."/>
            <person name="Clum A."/>
            <person name="LaButti K.M."/>
            <person name="Lindquist E.A."/>
            <person name="Yee Ngan C."/>
            <person name="Ohm R.A."/>
            <person name="Salamov A.A."/>
            <person name="Grigoriev I.V."/>
            <person name="Spatafora J.W."/>
            <person name="Berbee M.L."/>
        </authorList>
    </citation>
    <scope>NUCLEOTIDE SEQUENCE [LARGE SCALE GENOMIC DNA]</scope>
    <source>
        <strain evidence="6 7">JEL478</strain>
    </source>
</reference>
<proteinExistence type="inferred from homology"/>
<organism evidence="6 7">
    <name type="scientific">Gonapodya prolifera (strain JEL478)</name>
    <name type="common">Monoblepharis prolifera</name>
    <dbReference type="NCBI Taxonomy" id="1344416"/>
    <lineage>
        <taxon>Eukaryota</taxon>
        <taxon>Fungi</taxon>
        <taxon>Fungi incertae sedis</taxon>
        <taxon>Chytridiomycota</taxon>
        <taxon>Chytridiomycota incertae sedis</taxon>
        <taxon>Monoblepharidomycetes</taxon>
        <taxon>Monoblepharidales</taxon>
        <taxon>Gonapodyaceae</taxon>
        <taxon>Gonapodya</taxon>
    </lineage>
</organism>
<dbReference type="GO" id="GO:0035493">
    <property type="term" value="P:SNARE complex assembly"/>
    <property type="evidence" value="ECO:0007669"/>
    <property type="project" value="TreeGrafter"/>
</dbReference>
<feature type="compositionally biased region" description="Basic and acidic residues" evidence="5">
    <location>
        <begin position="266"/>
        <end position="275"/>
    </location>
</feature>
<dbReference type="PANTHER" id="PTHR15157">
    <property type="entry name" value="UV RADIATION RESISTANCE-ASSOCIATED GENE PROTEIN"/>
    <property type="match status" value="1"/>
</dbReference>
<keyword evidence="7" id="KW-1185">Reference proteome</keyword>
<name>A0A138ZYK4_GONPJ</name>